<keyword evidence="2" id="KW-1185">Reference proteome</keyword>
<dbReference type="AlphaFoldDB" id="A0A6V8LBQ2"/>
<reference evidence="1 2" key="2">
    <citation type="submission" date="2020-03" db="EMBL/GenBank/DDBJ databases">
        <authorList>
            <person name="Ichikawa N."/>
            <person name="Kimura A."/>
            <person name="Kitahashi Y."/>
            <person name="Uohara A."/>
        </authorList>
    </citation>
    <scope>NUCLEOTIDE SEQUENCE [LARGE SCALE GENOMIC DNA]</scope>
    <source>
        <strain evidence="1 2">NBRC 108638</strain>
    </source>
</reference>
<dbReference type="EMBL" id="BLPG01000001">
    <property type="protein sequence ID" value="GFJ92211.1"/>
    <property type="molecule type" value="Genomic_DNA"/>
</dbReference>
<comment type="caution">
    <text evidence="1">The sequence shown here is derived from an EMBL/GenBank/DDBJ whole genome shotgun (WGS) entry which is preliminary data.</text>
</comment>
<name>A0A6V8LBQ2_9ACTN</name>
<dbReference type="Proteomes" id="UP000482960">
    <property type="component" value="Unassembled WGS sequence"/>
</dbReference>
<sequence>MNVPASDVDVASNATTVSADTVTSAVTAPALFTDPSGVRTWHRGSAGVVNTHDGNLTNRNRCPKFAPYVSVNDV</sequence>
<evidence type="ECO:0000313" key="1">
    <source>
        <dbReference type="EMBL" id="GFJ92211.1"/>
    </source>
</evidence>
<reference evidence="1 2" key="1">
    <citation type="submission" date="2020-03" db="EMBL/GenBank/DDBJ databases">
        <title>Whole genome shotgun sequence of Phytohabitans rumicis NBRC 108638.</title>
        <authorList>
            <person name="Komaki H."/>
            <person name="Tamura T."/>
        </authorList>
    </citation>
    <scope>NUCLEOTIDE SEQUENCE [LARGE SCALE GENOMIC DNA]</scope>
    <source>
        <strain evidence="1 2">NBRC 108638</strain>
    </source>
</reference>
<organism evidence="1 2">
    <name type="scientific">Phytohabitans rumicis</name>
    <dbReference type="NCBI Taxonomy" id="1076125"/>
    <lineage>
        <taxon>Bacteria</taxon>
        <taxon>Bacillati</taxon>
        <taxon>Actinomycetota</taxon>
        <taxon>Actinomycetes</taxon>
        <taxon>Micromonosporales</taxon>
        <taxon>Micromonosporaceae</taxon>
    </lineage>
</organism>
<evidence type="ECO:0000313" key="2">
    <source>
        <dbReference type="Proteomes" id="UP000482960"/>
    </source>
</evidence>
<dbReference type="RefSeq" id="WP_173079150.1">
    <property type="nucleotide sequence ID" value="NZ_BLPG01000001.1"/>
</dbReference>
<accession>A0A6V8LBQ2</accession>
<protein>
    <submittedName>
        <fullName evidence="1">Uncharacterized protein</fullName>
    </submittedName>
</protein>
<proteinExistence type="predicted"/>
<gene>
    <name evidence="1" type="ORF">Prum_058530</name>
</gene>